<dbReference type="Pfam" id="PF01584">
    <property type="entry name" value="CheW"/>
    <property type="match status" value="1"/>
</dbReference>
<dbReference type="PROSITE" id="PS50894">
    <property type="entry name" value="HPT"/>
    <property type="match status" value="1"/>
</dbReference>
<evidence type="ECO:0000256" key="4">
    <source>
        <dbReference type="ARBA" id="ARBA00022500"/>
    </source>
</evidence>
<evidence type="ECO:0000256" key="12">
    <source>
        <dbReference type="PROSITE-ProRule" id="PRU00110"/>
    </source>
</evidence>
<evidence type="ECO:0000259" key="14">
    <source>
        <dbReference type="PROSITE" id="PS50851"/>
    </source>
</evidence>
<dbReference type="SUPFAM" id="SSF47226">
    <property type="entry name" value="Histidine-containing phosphotransfer domain, HPT domain"/>
    <property type="match status" value="1"/>
</dbReference>
<dbReference type="InterPro" id="IPR036097">
    <property type="entry name" value="HisK_dim/P_sf"/>
</dbReference>
<dbReference type="Gene3D" id="3.30.565.10">
    <property type="entry name" value="Histidine kinase-like ATPase, C-terminal domain"/>
    <property type="match status" value="1"/>
</dbReference>
<sequence>MDSYQEHYLIEATELISNLENALLVLEKTPDDKSQVEEVFRIMHTLKGGAGMFGFQKIEELTHYLENIYDLIRDNKLATTAQILDVTLSTVDHLTALLYDAECKEEINKENHARIKNEIDIIVKAIGITEATAERTHSQKEVVSNASALYHIVFKPNKEIFANGTNPLFIVEDLLALGDGRAFARTTRIPPFDKINPEKCFVYWDLLIFTGTPVEEIKDVFIFIEDQCEIAVNKVCAFNIFENNQIDLKLFENPKTFNSYLVEIASRAPKKKTEDHINKKSELSGNTGVVASTDDDLDMGNPKERIKNISSIRVASDKLDDLMNLVSELVTTQAGLSLYSEQNPDRRLEVFSENIEKLTRQLRDTAFSMTLIPINHLFQRFKRLVRDVSLQLNKEIDLVIKGGETELDKTIIEALADPLMHILRNSLDHGLEHEDERISAGKNKTGTVTISAYYSGANVHIQIKDDGKGIDQEKIRAKAIEKGLIGKHDKLNKAEILDLIFAPGLSTAAQITDVSGRGVGMDVVRKNVTNLRGEILVDSEVGKGSVVEIILPLTLSIIDGLLVQLEHTKYVIPLEVVEKCHELNAGELQENINQLVTLDGKQVPFLDLREAFDADKNTAPELTQIIVVHKNHKRVGICVDTIIGEYQAVLKPVGKYYRNQEFISGATILGDGTIALVLDTNKIIEQSIGQKIVAL</sequence>
<evidence type="ECO:0000256" key="2">
    <source>
        <dbReference type="ARBA" id="ARBA00012438"/>
    </source>
</evidence>
<dbReference type="InterPro" id="IPR008207">
    <property type="entry name" value="Sig_transdc_His_kin_Hpt_dom"/>
</dbReference>
<dbReference type="SMART" id="SM01231">
    <property type="entry name" value="H-kinase_dim"/>
    <property type="match status" value="1"/>
</dbReference>
<dbReference type="PROSITE" id="PS50109">
    <property type="entry name" value="HIS_KIN"/>
    <property type="match status" value="1"/>
</dbReference>
<dbReference type="GO" id="GO:0004673">
    <property type="term" value="F:protein histidine kinase activity"/>
    <property type="evidence" value="ECO:0007669"/>
    <property type="project" value="UniProtKB-EC"/>
</dbReference>
<keyword evidence="4" id="KW-0145">Chemotaxis</keyword>
<dbReference type="InterPro" id="IPR002545">
    <property type="entry name" value="CheW-lke_dom"/>
</dbReference>
<dbReference type="SUPFAM" id="SSF50341">
    <property type="entry name" value="CheW-like"/>
    <property type="match status" value="1"/>
</dbReference>
<evidence type="ECO:0000256" key="8">
    <source>
        <dbReference type="ARBA" id="ARBA00022777"/>
    </source>
</evidence>
<evidence type="ECO:0000259" key="13">
    <source>
        <dbReference type="PROSITE" id="PS50109"/>
    </source>
</evidence>
<dbReference type="RefSeq" id="WP_346756233.1">
    <property type="nucleotide sequence ID" value="NZ_JAUJEB010000001.1"/>
</dbReference>
<evidence type="ECO:0000256" key="1">
    <source>
        <dbReference type="ARBA" id="ARBA00000085"/>
    </source>
</evidence>
<dbReference type="InterPro" id="IPR036641">
    <property type="entry name" value="HPT_dom_sf"/>
</dbReference>
<gene>
    <name evidence="16" type="ORF">QQ020_02500</name>
</gene>
<name>A0ABT8KZK9_9BACT</name>
<evidence type="ECO:0000256" key="7">
    <source>
        <dbReference type="ARBA" id="ARBA00022741"/>
    </source>
</evidence>
<evidence type="ECO:0000256" key="6">
    <source>
        <dbReference type="ARBA" id="ARBA00022679"/>
    </source>
</evidence>
<dbReference type="EC" id="2.7.13.3" evidence="2"/>
<reference evidence="16" key="1">
    <citation type="submission" date="2023-06" db="EMBL/GenBank/DDBJ databases">
        <title>Genomic of Agaribacillus aureum.</title>
        <authorList>
            <person name="Wang G."/>
        </authorList>
    </citation>
    <scope>NUCLEOTIDE SEQUENCE</scope>
    <source>
        <strain evidence="16">BMA12</strain>
    </source>
</reference>
<proteinExistence type="predicted"/>
<feature type="modified residue" description="Phosphohistidine" evidence="12">
    <location>
        <position position="44"/>
    </location>
</feature>
<dbReference type="Pfam" id="PF02518">
    <property type="entry name" value="HATPase_c"/>
    <property type="match status" value="1"/>
</dbReference>
<dbReference type="SUPFAM" id="SSF47384">
    <property type="entry name" value="Homodimeric domain of signal transducing histidine kinase"/>
    <property type="match status" value="1"/>
</dbReference>
<dbReference type="Gene3D" id="2.30.30.40">
    <property type="entry name" value="SH3 Domains"/>
    <property type="match status" value="1"/>
</dbReference>
<protein>
    <recommendedName>
        <fullName evidence="3">Chemotaxis protein CheA</fullName>
        <ecNumber evidence="2">2.7.13.3</ecNumber>
    </recommendedName>
</protein>
<keyword evidence="5 12" id="KW-0597">Phosphoprotein</keyword>
<comment type="function">
    <text evidence="11">Involved in the transmission of sensory signals from the chemoreceptors to the flagellar motors. CheA is autophosphorylated; it can transfer its phosphate group to either CheB or CheY.</text>
</comment>
<keyword evidence="6 16" id="KW-0808">Transferase</keyword>
<evidence type="ECO:0000259" key="15">
    <source>
        <dbReference type="PROSITE" id="PS50894"/>
    </source>
</evidence>
<dbReference type="CDD" id="cd16916">
    <property type="entry name" value="HATPase_CheA-like"/>
    <property type="match status" value="1"/>
</dbReference>
<dbReference type="InterPro" id="IPR036890">
    <property type="entry name" value="HATPase_C_sf"/>
</dbReference>
<evidence type="ECO:0000256" key="5">
    <source>
        <dbReference type="ARBA" id="ARBA00022553"/>
    </source>
</evidence>
<dbReference type="Pfam" id="PF02895">
    <property type="entry name" value="H-kinase_dim"/>
    <property type="match status" value="1"/>
</dbReference>
<keyword evidence="10" id="KW-0902">Two-component regulatory system</keyword>
<feature type="domain" description="CheW-like" evidence="14">
    <location>
        <begin position="557"/>
        <end position="689"/>
    </location>
</feature>
<dbReference type="SMART" id="SM00073">
    <property type="entry name" value="HPT"/>
    <property type="match status" value="1"/>
</dbReference>
<dbReference type="InterPro" id="IPR004358">
    <property type="entry name" value="Sig_transdc_His_kin-like_C"/>
</dbReference>
<dbReference type="PROSITE" id="PS50851">
    <property type="entry name" value="CHEW"/>
    <property type="match status" value="1"/>
</dbReference>
<evidence type="ECO:0000256" key="11">
    <source>
        <dbReference type="ARBA" id="ARBA00035100"/>
    </source>
</evidence>
<evidence type="ECO:0000256" key="3">
    <source>
        <dbReference type="ARBA" id="ARBA00021495"/>
    </source>
</evidence>
<evidence type="ECO:0000313" key="17">
    <source>
        <dbReference type="Proteomes" id="UP001172083"/>
    </source>
</evidence>
<dbReference type="PRINTS" id="PR00344">
    <property type="entry name" value="BCTRLSENSOR"/>
</dbReference>
<comment type="caution">
    <text evidence="16">The sequence shown here is derived from an EMBL/GenBank/DDBJ whole genome shotgun (WGS) entry which is preliminary data.</text>
</comment>
<feature type="domain" description="HPt" evidence="15">
    <location>
        <begin position="1"/>
        <end position="101"/>
    </location>
</feature>
<dbReference type="InterPro" id="IPR037006">
    <property type="entry name" value="CheA-like_homodim_sf"/>
</dbReference>
<keyword evidence="17" id="KW-1185">Reference proteome</keyword>
<organism evidence="16 17">
    <name type="scientific">Agaribacillus aureus</name>
    <dbReference type="NCBI Taxonomy" id="3051825"/>
    <lineage>
        <taxon>Bacteria</taxon>
        <taxon>Pseudomonadati</taxon>
        <taxon>Bacteroidota</taxon>
        <taxon>Cytophagia</taxon>
        <taxon>Cytophagales</taxon>
        <taxon>Splendidivirgaceae</taxon>
        <taxon>Agaribacillus</taxon>
    </lineage>
</organism>
<dbReference type="Gene3D" id="1.10.287.560">
    <property type="entry name" value="Histidine kinase CheA-like, homodimeric domain"/>
    <property type="match status" value="1"/>
</dbReference>
<keyword evidence="9" id="KW-0067">ATP-binding</keyword>
<dbReference type="CDD" id="cd00088">
    <property type="entry name" value="HPT"/>
    <property type="match status" value="1"/>
</dbReference>
<dbReference type="InterPro" id="IPR004105">
    <property type="entry name" value="CheA-like_dim"/>
</dbReference>
<keyword evidence="8" id="KW-0418">Kinase</keyword>
<feature type="domain" description="Histidine kinase" evidence="13">
    <location>
        <begin position="324"/>
        <end position="555"/>
    </location>
</feature>
<dbReference type="Pfam" id="PF01627">
    <property type="entry name" value="Hpt"/>
    <property type="match status" value="1"/>
</dbReference>
<dbReference type="SUPFAM" id="SSF55874">
    <property type="entry name" value="ATPase domain of HSP90 chaperone/DNA topoisomerase II/histidine kinase"/>
    <property type="match status" value="1"/>
</dbReference>
<accession>A0ABT8KZK9</accession>
<dbReference type="Gene3D" id="1.20.120.160">
    <property type="entry name" value="HPT domain"/>
    <property type="match status" value="1"/>
</dbReference>
<dbReference type="InterPro" id="IPR003594">
    <property type="entry name" value="HATPase_dom"/>
</dbReference>
<dbReference type="SMART" id="SM00387">
    <property type="entry name" value="HATPase_c"/>
    <property type="match status" value="1"/>
</dbReference>
<dbReference type="SMART" id="SM00260">
    <property type="entry name" value="CheW"/>
    <property type="match status" value="1"/>
</dbReference>
<dbReference type="Proteomes" id="UP001172083">
    <property type="component" value="Unassembled WGS sequence"/>
</dbReference>
<dbReference type="PANTHER" id="PTHR43395">
    <property type="entry name" value="SENSOR HISTIDINE KINASE CHEA"/>
    <property type="match status" value="1"/>
</dbReference>
<keyword evidence="7" id="KW-0547">Nucleotide-binding</keyword>
<evidence type="ECO:0000313" key="16">
    <source>
        <dbReference type="EMBL" id="MDN5210893.1"/>
    </source>
</evidence>
<evidence type="ECO:0000256" key="9">
    <source>
        <dbReference type="ARBA" id="ARBA00022840"/>
    </source>
</evidence>
<dbReference type="PANTHER" id="PTHR43395:SF10">
    <property type="entry name" value="CHEMOTAXIS PROTEIN CHEA"/>
    <property type="match status" value="1"/>
</dbReference>
<dbReference type="EMBL" id="JAUJEB010000001">
    <property type="protein sequence ID" value="MDN5210893.1"/>
    <property type="molecule type" value="Genomic_DNA"/>
</dbReference>
<evidence type="ECO:0000256" key="10">
    <source>
        <dbReference type="ARBA" id="ARBA00023012"/>
    </source>
</evidence>
<dbReference type="InterPro" id="IPR051315">
    <property type="entry name" value="Bact_Chemotaxis_CheA"/>
</dbReference>
<dbReference type="InterPro" id="IPR005467">
    <property type="entry name" value="His_kinase_dom"/>
</dbReference>
<dbReference type="InterPro" id="IPR036061">
    <property type="entry name" value="CheW-like_dom_sf"/>
</dbReference>
<comment type="catalytic activity">
    <reaction evidence="1">
        <text>ATP + protein L-histidine = ADP + protein N-phospho-L-histidine.</text>
        <dbReference type="EC" id="2.7.13.3"/>
    </reaction>
</comment>